<dbReference type="NCBIfam" id="TIGR00434">
    <property type="entry name" value="cysH"/>
    <property type="match status" value="1"/>
</dbReference>
<dbReference type="AlphaFoldDB" id="A0A5D3WKD1"/>
<gene>
    <name evidence="14" type="primary">cysH</name>
    <name evidence="16" type="ORF">EDC39_106135</name>
</gene>
<dbReference type="GO" id="GO:0019379">
    <property type="term" value="P:sulfate assimilation, phosphoadenylyl sulfate reduction by phosphoadenylyl-sulfate reductase (thioredoxin)"/>
    <property type="evidence" value="ECO:0007669"/>
    <property type="project" value="UniProtKB-UniRule"/>
</dbReference>
<dbReference type="GO" id="GO:0070814">
    <property type="term" value="P:hydrogen sulfide biosynthetic process"/>
    <property type="evidence" value="ECO:0007669"/>
    <property type="project" value="UniProtKB-UniRule"/>
</dbReference>
<dbReference type="GO" id="GO:0019344">
    <property type="term" value="P:cysteine biosynthetic process"/>
    <property type="evidence" value="ECO:0007669"/>
    <property type="project" value="InterPro"/>
</dbReference>
<feature type="binding site" evidence="14">
    <location>
        <position position="203"/>
    </location>
    <ligand>
        <name>[4Fe-4S] cluster</name>
        <dbReference type="ChEBI" id="CHEBI:49883"/>
    </ligand>
</feature>
<evidence type="ECO:0000256" key="14">
    <source>
        <dbReference type="HAMAP-Rule" id="MF_00063"/>
    </source>
</evidence>
<dbReference type="InterPro" id="IPR011798">
    <property type="entry name" value="APS_reductase"/>
</dbReference>
<dbReference type="HAMAP" id="MF_00063">
    <property type="entry name" value="CysH"/>
    <property type="match status" value="1"/>
</dbReference>
<keyword evidence="5 14" id="KW-0408">Iron</keyword>
<keyword evidence="2 14" id="KW-0963">Cytoplasm</keyword>
<dbReference type="EMBL" id="VNIB01000006">
    <property type="protein sequence ID" value="TYO98533.1"/>
    <property type="molecule type" value="Genomic_DNA"/>
</dbReference>
<evidence type="ECO:0000256" key="12">
    <source>
        <dbReference type="ARBA" id="ARBA00032041"/>
    </source>
</evidence>
<evidence type="ECO:0000256" key="9">
    <source>
        <dbReference type="ARBA" id="ARBA00024386"/>
    </source>
</evidence>
<dbReference type="NCBIfam" id="NF002537">
    <property type="entry name" value="PRK02090.1"/>
    <property type="match status" value="1"/>
</dbReference>
<evidence type="ECO:0000256" key="4">
    <source>
        <dbReference type="ARBA" id="ARBA00023002"/>
    </source>
</evidence>
<feature type="domain" description="Phosphoadenosine phosphosulphate reductase" evidence="15">
    <location>
        <begin position="31"/>
        <end position="206"/>
    </location>
</feature>
<dbReference type="Pfam" id="PF01507">
    <property type="entry name" value="PAPS_reduct"/>
    <property type="match status" value="1"/>
</dbReference>
<dbReference type="GO" id="GO:0005737">
    <property type="term" value="C:cytoplasm"/>
    <property type="evidence" value="ECO:0007669"/>
    <property type="project" value="UniProtKB-SubCell"/>
</dbReference>
<dbReference type="Proteomes" id="UP000324159">
    <property type="component" value="Unassembled WGS sequence"/>
</dbReference>
<comment type="cofactor">
    <cofactor evidence="14">
        <name>[4Fe-4S] cluster</name>
        <dbReference type="ChEBI" id="CHEBI:49883"/>
    </cofactor>
    <text evidence="14">Binds 1 [4Fe-4S] cluster per subunit.</text>
</comment>
<evidence type="ECO:0000256" key="7">
    <source>
        <dbReference type="ARBA" id="ARBA00024298"/>
    </source>
</evidence>
<feature type="binding site" evidence="14">
    <location>
        <position position="116"/>
    </location>
    <ligand>
        <name>[4Fe-4S] cluster</name>
        <dbReference type="ChEBI" id="CHEBI:49883"/>
    </ligand>
</feature>
<dbReference type="NCBIfam" id="TIGR02055">
    <property type="entry name" value="APS_reductase"/>
    <property type="match status" value="1"/>
</dbReference>
<accession>A0A5D3WKD1</accession>
<dbReference type="InterPro" id="IPR002500">
    <property type="entry name" value="PAPS_reduct_dom"/>
</dbReference>
<dbReference type="PANTHER" id="PTHR46482:SF9">
    <property type="entry name" value="5'-ADENYLYLSULFATE REDUCTASE 1, CHLOROPLASTIC"/>
    <property type="match status" value="1"/>
</dbReference>
<dbReference type="PANTHER" id="PTHR46482">
    <property type="entry name" value="5'-ADENYLYLSULFATE REDUCTASE 3, CHLOROPLASTIC"/>
    <property type="match status" value="1"/>
</dbReference>
<keyword evidence="6 14" id="KW-0411">Iron-sulfur</keyword>
<evidence type="ECO:0000256" key="3">
    <source>
        <dbReference type="ARBA" id="ARBA00022723"/>
    </source>
</evidence>
<name>A0A5D3WKD1_9BACT</name>
<sequence length="240" mass="27307">MSSTAARIDEDHILSAEKILRQGLERAGGRVALACSFSIEDVTVIDLAHRAGLELGVFAIDTGRLPEETYIAAESVAQRYDLQIDWYFPRAEAVERLQRDKGLFSFRESLENRHQCCAVRKVEPLRRALAELSGWVTGLRRLQSVTRQDLHPIEIDRAHGGLLKINPLCDWNHDQVRDYAESRRIPVHPLHRRGYPSIGCAPCTRAVAKGEDIRAGRWWWESPEHKECGLHRQEAKSGQE</sequence>
<protein>
    <recommendedName>
        <fullName evidence="10 14">Adenosine 5'-phosphosulfate reductase</fullName>
        <shortName evidence="14">APS reductase</shortName>
        <ecNumber evidence="9 14">1.8.4.10</ecNumber>
    </recommendedName>
    <alternativeName>
        <fullName evidence="12 14">5'-adenylylsulfate reductase</fullName>
    </alternativeName>
    <alternativeName>
        <fullName evidence="11 14">Thioredoxin-dependent 5'-adenylylsulfate reductase</fullName>
    </alternativeName>
</protein>
<dbReference type="Gene3D" id="3.40.50.620">
    <property type="entry name" value="HUPs"/>
    <property type="match status" value="1"/>
</dbReference>
<keyword evidence="3 14" id="KW-0479">Metal-binding</keyword>
<dbReference type="InterPro" id="IPR014729">
    <property type="entry name" value="Rossmann-like_a/b/a_fold"/>
</dbReference>
<evidence type="ECO:0000259" key="15">
    <source>
        <dbReference type="Pfam" id="PF01507"/>
    </source>
</evidence>
<dbReference type="CDD" id="cd23945">
    <property type="entry name" value="PAPS_reductase"/>
    <property type="match status" value="1"/>
</dbReference>
<comment type="subcellular location">
    <subcellularLocation>
        <location evidence="14">Cytoplasm</location>
    </subcellularLocation>
</comment>
<keyword evidence="17" id="KW-1185">Reference proteome</keyword>
<proteinExistence type="inferred from homology"/>
<evidence type="ECO:0000256" key="8">
    <source>
        <dbReference type="ARBA" id="ARBA00024327"/>
    </source>
</evidence>
<comment type="function">
    <text evidence="7 14">Catalyzes the formation of sulfite from adenosine 5'-phosphosulfate (APS) using thioredoxin as an electron donor.</text>
</comment>
<comment type="caution">
    <text evidence="16">The sequence shown here is derived from an EMBL/GenBank/DDBJ whole genome shotgun (WGS) entry which is preliminary data.</text>
</comment>
<evidence type="ECO:0000256" key="2">
    <source>
        <dbReference type="ARBA" id="ARBA00022490"/>
    </source>
</evidence>
<reference evidence="16 17" key="1">
    <citation type="submission" date="2019-07" db="EMBL/GenBank/DDBJ databases">
        <title>Genomic Encyclopedia of Type Strains, Phase IV (KMG-IV): sequencing the most valuable type-strain genomes for metagenomic binning, comparative biology and taxonomic classification.</title>
        <authorList>
            <person name="Goeker M."/>
        </authorList>
    </citation>
    <scope>NUCLEOTIDE SEQUENCE [LARGE SCALE GENOMIC DNA]</scope>
    <source>
        <strain evidence="16 17">SS015</strain>
    </source>
</reference>
<feature type="binding site" evidence="14">
    <location>
        <position position="117"/>
    </location>
    <ligand>
        <name>[4Fe-4S] cluster</name>
        <dbReference type="ChEBI" id="CHEBI:49883"/>
    </ligand>
</feature>
<evidence type="ECO:0000256" key="10">
    <source>
        <dbReference type="ARBA" id="ARBA00029514"/>
    </source>
</evidence>
<feature type="active site" description="Nucleophile; cysteine thiosulfonate intermediate" evidence="14">
    <location>
        <position position="228"/>
    </location>
</feature>
<dbReference type="InterPro" id="IPR004511">
    <property type="entry name" value="PAPS/APS_Rdtase"/>
</dbReference>
<organism evidence="16 17">
    <name type="scientific">Geothermobacter ehrlichii</name>
    <dbReference type="NCBI Taxonomy" id="213224"/>
    <lineage>
        <taxon>Bacteria</taxon>
        <taxon>Pseudomonadati</taxon>
        <taxon>Thermodesulfobacteriota</taxon>
        <taxon>Desulfuromonadia</taxon>
        <taxon>Desulfuromonadales</taxon>
        <taxon>Geothermobacteraceae</taxon>
        <taxon>Geothermobacter</taxon>
    </lineage>
</organism>
<comment type="pathway">
    <text evidence="8 14">Sulfur metabolism; hydrogen sulfide biosynthesis; sulfite from sulfate.</text>
</comment>
<comment type="catalytic activity">
    <reaction evidence="13 14">
        <text>[thioredoxin]-disulfide + sulfite + AMP + 2 H(+) = adenosine 5'-phosphosulfate + [thioredoxin]-dithiol</text>
        <dbReference type="Rhea" id="RHEA:21976"/>
        <dbReference type="Rhea" id="RHEA-COMP:10698"/>
        <dbReference type="Rhea" id="RHEA-COMP:10700"/>
        <dbReference type="ChEBI" id="CHEBI:15378"/>
        <dbReference type="ChEBI" id="CHEBI:17359"/>
        <dbReference type="ChEBI" id="CHEBI:29950"/>
        <dbReference type="ChEBI" id="CHEBI:50058"/>
        <dbReference type="ChEBI" id="CHEBI:58243"/>
        <dbReference type="ChEBI" id="CHEBI:456215"/>
        <dbReference type="EC" id="1.8.4.10"/>
    </reaction>
</comment>
<dbReference type="EC" id="1.8.4.10" evidence="9 14"/>
<evidence type="ECO:0000256" key="11">
    <source>
        <dbReference type="ARBA" id="ARBA00030894"/>
    </source>
</evidence>
<evidence type="ECO:0000256" key="1">
    <source>
        <dbReference type="ARBA" id="ARBA00009732"/>
    </source>
</evidence>
<evidence type="ECO:0000313" key="16">
    <source>
        <dbReference type="EMBL" id="TYO98533.1"/>
    </source>
</evidence>
<dbReference type="PIRSF" id="PIRSF000857">
    <property type="entry name" value="PAPS_reductase"/>
    <property type="match status" value="1"/>
</dbReference>
<dbReference type="GO" id="GO:0004604">
    <property type="term" value="F:phosphoadenylyl-sulfate reductase (thioredoxin) activity"/>
    <property type="evidence" value="ECO:0007669"/>
    <property type="project" value="UniProtKB-UniRule"/>
</dbReference>
<evidence type="ECO:0000256" key="6">
    <source>
        <dbReference type="ARBA" id="ARBA00023014"/>
    </source>
</evidence>
<dbReference type="GO" id="GO:0051539">
    <property type="term" value="F:4 iron, 4 sulfur cluster binding"/>
    <property type="evidence" value="ECO:0007669"/>
    <property type="project" value="UniProtKB-UniRule"/>
</dbReference>
<feature type="binding site" evidence="14">
    <location>
        <position position="200"/>
    </location>
    <ligand>
        <name>[4Fe-4S] cluster</name>
        <dbReference type="ChEBI" id="CHEBI:49883"/>
    </ligand>
</feature>
<dbReference type="GO" id="GO:0046872">
    <property type="term" value="F:metal ion binding"/>
    <property type="evidence" value="ECO:0007669"/>
    <property type="project" value="UniProtKB-KW"/>
</dbReference>
<evidence type="ECO:0000256" key="13">
    <source>
        <dbReference type="ARBA" id="ARBA00048441"/>
    </source>
</evidence>
<dbReference type="GO" id="GO:0043866">
    <property type="term" value="F:adenylyl-sulfate reductase (thioredoxin) activity"/>
    <property type="evidence" value="ECO:0007669"/>
    <property type="project" value="UniProtKB-EC"/>
</dbReference>
<dbReference type="SUPFAM" id="SSF52402">
    <property type="entry name" value="Adenine nucleotide alpha hydrolases-like"/>
    <property type="match status" value="1"/>
</dbReference>
<keyword evidence="4 14" id="KW-0560">Oxidoreductase</keyword>
<comment type="similarity">
    <text evidence="1 14">Belongs to the PAPS reductase family. CysH subfamily.</text>
</comment>
<evidence type="ECO:0000256" key="5">
    <source>
        <dbReference type="ARBA" id="ARBA00023004"/>
    </source>
</evidence>
<evidence type="ECO:0000313" key="17">
    <source>
        <dbReference type="Proteomes" id="UP000324159"/>
    </source>
</evidence>